<reference evidence="5 6" key="1">
    <citation type="submission" date="2019-02" db="EMBL/GenBank/DDBJ databases">
        <title>Deep-cultivation of Planctomycetes and their phenomic and genomic characterization uncovers novel biology.</title>
        <authorList>
            <person name="Wiegand S."/>
            <person name="Jogler M."/>
            <person name="Boedeker C."/>
            <person name="Pinto D."/>
            <person name="Vollmers J."/>
            <person name="Rivas-Marin E."/>
            <person name="Kohn T."/>
            <person name="Peeters S.H."/>
            <person name="Heuer A."/>
            <person name="Rast P."/>
            <person name="Oberbeckmann S."/>
            <person name="Bunk B."/>
            <person name="Jeske O."/>
            <person name="Meyerdierks A."/>
            <person name="Storesund J.E."/>
            <person name="Kallscheuer N."/>
            <person name="Luecker S."/>
            <person name="Lage O.M."/>
            <person name="Pohl T."/>
            <person name="Merkel B.J."/>
            <person name="Hornburger P."/>
            <person name="Mueller R.-W."/>
            <person name="Bruemmer F."/>
            <person name="Labrenz M."/>
            <person name="Spormann A.M."/>
            <person name="Op den Camp H."/>
            <person name="Overmann J."/>
            <person name="Amann R."/>
            <person name="Jetten M.S.M."/>
            <person name="Mascher T."/>
            <person name="Medema M.H."/>
            <person name="Devos D.P."/>
            <person name="Kaster A.-K."/>
            <person name="Ovreas L."/>
            <person name="Rohde M."/>
            <person name="Galperin M.Y."/>
            <person name="Jogler C."/>
        </authorList>
    </citation>
    <scope>NUCLEOTIDE SEQUENCE [LARGE SCALE GENOMIC DNA]</scope>
    <source>
        <strain evidence="5 6">Pla163</strain>
    </source>
</reference>
<evidence type="ECO:0000313" key="6">
    <source>
        <dbReference type="Proteomes" id="UP000319342"/>
    </source>
</evidence>
<evidence type="ECO:0000313" key="5">
    <source>
        <dbReference type="EMBL" id="QDU84387.1"/>
    </source>
</evidence>
<keyword evidence="6" id="KW-1185">Reference proteome</keyword>
<dbReference type="AlphaFoldDB" id="A0A518CYU7"/>
<evidence type="ECO:0000256" key="2">
    <source>
        <dbReference type="ARBA" id="ARBA00022737"/>
    </source>
</evidence>
<name>A0A518CYU7_9BACT</name>
<evidence type="ECO:0000256" key="1">
    <source>
        <dbReference type="ARBA" id="ARBA00022679"/>
    </source>
</evidence>
<accession>A0A518CYU7</accession>
<keyword evidence="2" id="KW-0677">Repeat</keyword>
<dbReference type="EC" id="2.3.1.30" evidence="5"/>
<dbReference type="CDD" id="cd03354">
    <property type="entry name" value="LbH_SAT"/>
    <property type="match status" value="1"/>
</dbReference>
<dbReference type="GO" id="GO:0009001">
    <property type="term" value="F:serine O-acetyltransferase activity"/>
    <property type="evidence" value="ECO:0007669"/>
    <property type="project" value="UniProtKB-EC"/>
</dbReference>
<dbReference type="RefSeq" id="WP_145185815.1">
    <property type="nucleotide sequence ID" value="NZ_CP036290.1"/>
</dbReference>
<protein>
    <submittedName>
        <fullName evidence="5">Serine acetyltransferase</fullName>
        <ecNumber evidence="5">2.3.1.30</ecNumber>
    </submittedName>
</protein>
<feature type="region of interest" description="Disordered" evidence="4">
    <location>
        <begin position="1"/>
        <end position="38"/>
    </location>
</feature>
<dbReference type="Gene3D" id="2.160.10.10">
    <property type="entry name" value="Hexapeptide repeat proteins"/>
    <property type="match status" value="1"/>
</dbReference>
<dbReference type="InterPro" id="IPR045304">
    <property type="entry name" value="LbH_SAT"/>
</dbReference>
<dbReference type="PROSITE" id="PS00101">
    <property type="entry name" value="HEXAPEP_TRANSFERASES"/>
    <property type="match status" value="1"/>
</dbReference>
<keyword evidence="1 5" id="KW-0808">Transferase</keyword>
<gene>
    <name evidence="5" type="primary">cysE</name>
    <name evidence="5" type="ORF">Pla163_14940</name>
</gene>
<evidence type="ECO:0000256" key="3">
    <source>
        <dbReference type="ARBA" id="ARBA00023315"/>
    </source>
</evidence>
<dbReference type="PANTHER" id="PTHR42811">
    <property type="entry name" value="SERINE ACETYLTRANSFERASE"/>
    <property type="match status" value="1"/>
</dbReference>
<keyword evidence="3 5" id="KW-0012">Acyltransferase</keyword>
<dbReference type="InterPro" id="IPR011004">
    <property type="entry name" value="Trimer_LpxA-like_sf"/>
</dbReference>
<evidence type="ECO:0000256" key="4">
    <source>
        <dbReference type="SAM" id="MobiDB-lite"/>
    </source>
</evidence>
<dbReference type="EMBL" id="CP036290">
    <property type="protein sequence ID" value="QDU84387.1"/>
    <property type="molecule type" value="Genomic_DNA"/>
</dbReference>
<proteinExistence type="predicted"/>
<feature type="compositionally biased region" description="Basic and acidic residues" evidence="4">
    <location>
        <begin position="26"/>
        <end position="38"/>
    </location>
</feature>
<dbReference type="SUPFAM" id="SSF51161">
    <property type="entry name" value="Trimeric LpxA-like enzymes"/>
    <property type="match status" value="1"/>
</dbReference>
<dbReference type="OrthoDB" id="7545269at2"/>
<dbReference type="InterPro" id="IPR018357">
    <property type="entry name" value="Hexapep_transf_CS"/>
</dbReference>
<dbReference type="Proteomes" id="UP000319342">
    <property type="component" value="Chromosome"/>
</dbReference>
<organism evidence="5 6">
    <name type="scientific">Rohdeia mirabilis</name>
    <dbReference type="NCBI Taxonomy" id="2528008"/>
    <lineage>
        <taxon>Bacteria</taxon>
        <taxon>Pseudomonadati</taxon>
        <taxon>Planctomycetota</taxon>
        <taxon>Planctomycetia</taxon>
        <taxon>Planctomycetia incertae sedis</taxon>
        <taxon>Rohdeia</taxon>
    </lineage>
</organism>
<sequence length="186" mass="19363">MALDEEAAENPRTGPNADAVSASEPDWSRERPEPGRYDPGKRLLAAIRGYQNARGPLAPIVRKLCVLRHRLWSAVTGCDLPLDARLGGGLVLPHALGIVLHPDAEVGPNCLLFQGVTIGTRDGLDGAPVLEGHVDVGAGAKILGPVRIGAHARIGANAVVLCDVPAGAIAVGIPARVREVRRAKSA</sequence>